<keyword evidence="2" id="KW-0805">Transcription regulation</keyword>
<keyword evidence="3" id="KW-0731">Sigma factor</keyword>
<dbReference type="SUPFAM" id="SSF88946">
    <property type="entry name" value="Sigma2 domain of RNA polymerase sigma factors"/>
    <property type="match status" value="1"/>
</dbReference>
<dbReference type="NCBIfam" id="TIGR02983">
    <property type="entry name" value="SigE-fam_strep"/>
    <property type="match status" value="1"/>
</dbReference>
<protein>
    <submittedName>
        <fullName evidence="9">RNA polymerase sigma-70 factor, sigma-E family</fullName>
    </submittedName>
</protein>
<organism evidence="9 10">
    <name type="scientific">Nonomuraea jiangxiensis</name>
    <dbReference type="NCBI Taxonomy" id="633440"/>
    <lineage>
        <taxon>Bacteria</taxon>
        <taxon>Bacillati</taxon>
        <taxon>Actinomycetota</taxon>
        <taxon>Actinomycetes</taxon>
        <taxon>Streptosporangiales</taxon>
        <taxon>Streptosporangiaceae</taxon>
        <taxon>Nonomuraea</taxon>
    </lineage>
</organism>
<evidence type="ECO:0000256" key="6">
    <source>
        <dbReference type="SAM" id="MobiDB-lite"/>
    </source>
</evidence>
<evidence type="ECO:0000259" key="8">
    <source>
        <dbReference type="Pfam" id="PF08281"/>
    </source>
</evidence>
<dbReference type="Gene3D" id="1.10.1740.10">
    <property type="match status" value="1"/>
</dbReference>
<dbReference type="Pfam" id="PF04542">
    <property type="entry name" value="Sigma70_r2"/>
    <property type="match status" value="1"/>
</dbReference>
<comment type="similarity">
    <text evidence="1">Belongs to the sigma-70 factor family. ECF subfamily.</text>
</comment>
<sequence>MMKRNLMATASDDDFTRYVKKARPTLRRMAFRLSSDWYEADDLVQRTLIAIYRRWELLQSRDKMARYTYAIMTRLIISDRRAHRWSREVLYDLPPEPPPLPDPYRPLDDRLRLFDALAALAPRQRTAVVLRYWEDRSVEETARVMGSSCSTVRSQTVRALAALRSALEAGPEEEPPAPPPPDDADGESQEAPRKGEVPACHCRHGIAS</sequence>
<dbReference type="InterPro" id="IPR014284">
    <property type="entry name" value="RNA_pol_sigma-70_dom"/>
</dbReference>
<dbReference type="InterPro" id="IPR036388">
    <property type="entry name" value="WH-like_DNA-bd_sf"/>
</dbReference>
<evidence type="ECO:0000259" key="7">
    <source>
        <dbReference type="Pfam" id="PF04542"/>
    </source>
</evidence>
<gene>
    <name evidence="9" type="ORF">SAMN05421869_104480</name>
</gene>
<evidence type="ECO:0000256" key="2">
    <source>
        <dbReference type="ARBA" id="ARBA00023015"/>
    </source>
</evidence>
<feature type="domain" description="RNA polymerase sigma factor 70 region 4 type 2" evidence="8">
    <location>
        <begin position="111"/>
        <end position="163"/>
    </location>
</feature>
<dbReference type="RefSeq" id="WP_342742693.1">
    <property type="nucleotide sequence ID" value="NZ_FNDJ01000004.1"/>
</dbReference>
<dbReference type="Gene3D" id="1.10.10.10">
    <property type="entry name" value="Winged helix-like DNA-binding domain superfamily/Winged helix DNA-binding domain"/>
    <property type="match status" value="1"/>
</dbReference>
<dbReference type="CDD" id="cd06171">
    <property type="entry name" value="Sigma70_r4"/>
    <property type="match status" value="1"/>
</dbReference>
<evidence type="ECO:0000256" key="4">
    <source>
        <dbReference type="ARBA" id="ARBA00023125"/>
    </source>
</evidence>
<dbReference type="InterPro" id="IPR014325">
    <property type="entry name" value="RNA_pol_sigma-E_actinobac"/>
</dbReference>
<evidence type="ECO:0000313" key="10">
    <source>
        <dbReference type="Proteomes" id="UP000199202"/>
    </source>
</evidence>
<name>A0A1G8IFZ0_9ACTN</name>
<dbReference type="GO" id="GO:0003677">
    <property type="term" value="F:DNA binding"/>
    <property type="evidence" value="ECO:0007669"/>
    <property type="project" value="UniProtKB-KW"/>
</dbReference>
<dbReference type="NCBIfam" id="TIGR02937">
    <property type="entry name" value="sigma70-ECF"/>
    <property type="match status" value="1"/>
</dbReference>
<evidence type="ECO:0000313" key="9">
    <source>
        <dbReference type="EMBL" id="SDI17793.1"/>
    </source>
</evidence>
<proteinExistence type="inferred from homology"/>
<evidence type="ECO:0000256" key="5">
    <source>
        <dbReference type="ARBA" id="ARBA00023163"/>
    </source>
</evidence>
<dbReference type="EMBL" id="FNDJ01000004">
    <property type="protein sequence ID" value="SDI17793.1"/>
    <property type="molecule type" value="Genomic_DNA"/>
</dbReference>
<dbReference type="Pfam" id="PF08281">
    <property type="entry name" value="Sigma70_r4_2"/>
    <property type="match status" value="1"/>
</dbReference>
<dbReference type="STRING" id="633440.SAMN05421869_104480"/>
<dbReference type="InterPro" id="IPR039425">
    <property type="entry name" value="RNA_pol_sigma-70-like"/>
</dbReference>
<dbReference type="InterPro" id="IPR007627">
    <property type="entry name" value="RNA_pol_sigma70_r2"/>
</dbReference>
<dbReference type="SUPFAM" id="SSF88659">
    <property type="entry name" value="Sigma3 and sigma4 domains of RNA polymerase sigma factors"/>
    <property type="match status" value="1"/>
</dbReference>
<dbReference type="GO" id="GO:0006352">
    <property type="term" value="P:DNA-templated transcription initiation"/>
    <property type="evidence" value="ECO:0007669"/>
    <property type="project" value="InterPro"/>
</dbReference>
<reference evidence="9 10" key="1">
    <citation type="submission" date="2016-10" db="EMBL/GenBank/DDBJ databases">
        <authorList>
            <person name="de Groot N.N."/>
        </authorList>
    </citation>
    <scope>NUCLEOTIDE SEQUENCE [LARGE SCALE GENOMIC DNA]</scope>
    <source>
        <strain evidence="9 10">CGMCC 4.6533</strain>
    </source>
</reference>
<keyword evidence="4" id="KW-0238">DNA-binding</keyword>
<dbReference type="InterPro" id="IPR013324">
    <property type="entry name" value="RNA_pol_sigma_r3/r4-like"/>
</dbReference>
<dbReference type="InterPro" id="IPR013325">
    <property type="entry name" value="RNA_pol_sigma_r2"/>
</dbReference>
<dbReference type="PANTHER" id="PTHR43133">
    <property type="entry name" value="RNA POLYMERASE ECF-TYPE SIGMA FACTO"/>
    <property type="match status" value="1"/>
</dbReference>
<dbReference type="InterPro" id="IPR013249">
    <property type="entry name" value="RNA_pol_sigma70_r4_t2"/>
</dbReference>
<feature type="region of interest" description="Disordered" evidence="6">
    <location>
        <begin position="166"/>
        <end position="208"/>
    </location>
</feature>
<keyword evidence="5" id="KW-0804">Transcription</keyword>
<keyword evidence="10" id="KW-1185">Reference proteome</keyword>
<evidence type="ECO:0000256" key="3">
    <source>
        <dbReference type="ARBA" id="ARBA00023082"/>
    </source>
</evidence>
<dbReference type="Proteomes" id="UP000199202">
    <property type="component" value="Unassembled WGS sequence"/>
</dbReference>
<dbReference type="AlphaFoldDB" id="A0A1G8IFZ0"/>
<feature type="domain" description="RNA polymerase sigma-70 region 2" evidence="7">
    <location>
        <begin position="19"/>
        <end position="85"/>
    </location>
</feature>
<evidence type="ECO:0000256" key="1">
    <source>
        <dbReference type="ARBA" id="ARBA00010641"/>
    </source>
</evidence>
<dbReference type="GO" id="GO:0016987">
    <property type="term" value="F:sigma factor activity"/>
    <property type="evidence" value="ECO:0007669"/>
    <property type="project" value="UniProtKB-KW"/>
</dbReference>
<dbReference type="PANTHER" id="PTHR43133:SF50">
    <property type="entry name" value="ECF RNA POLYMERASE SIGMA FACTOR SIGM"/>
    <property type="match status" value="1"/>
</dbReference>
<accession>A0A1G8IFZ0</accession>